<dbReference type="InterPro" id="IPR016162">
    <property type="entry name" value="Ald_DH_N"/>
</dbReference>
<dbReference type="CDD" id="cd07105">
    <property type="entry name" value="ALDH_SaliADH"/>
    <property type="match status" value="1"/>
</dbReference>
<dbReference type="PROSITE" id="PS00687">
    <property type="entry name" value="ALDEHYDE_DEHYDR_GLU"/>
    <property type="match status" value="1"/>
</dbReference>
<keyword evidence="6" id="KW-1185">Reference proteome</keyword>
<dbReference type="PANTHER" id="PTHR43353">
    <property type="entry name" value="SUCCINATE-SEMIALDEHYDE DEHYDROGENASE, MITOCHONDRIAL"/>
    <property type="match status" value="1"/>
</dbReference>
<proteinExistence type="inferred from homology"/>
<evidence type="ECO:0000256" key="2">
    <source>
        <dbReference type="PROSITE-ProRule" id="PRU10007"/>
    </source>
</evidence>
<dbReference type="GO" id="GO:0009450">
    <property type="term" value="P:gamma-aminobutyric acid catabolic process"/>
    <property type="evidence" value="ECO:0007669"/>
    <property type="project" value="TreeGrafter"/>
</dbReference>
<dbReference type="Proteomes" id="UP000244722">
    <property type="component" value="Unassembled WGS sequence"/>
</dbReference>
<name>A0A2T6ZWP7_TUBBO</name>
<evidence type="ECO:0000256" key="1">
    <source>
        <dbReference type="ARBA" id="ARBA00023002"/>
    </source>
</evidence>
<dbReference type="Gene3D" id="3.40.309.10">
    <property type="entry name" value="Aldehyde Dehydrogenase, Chain A, domain 2"/>
    <property type="match status" value="1"/>
</dbReference>
<evidence type="ECO:0000256" key="3">
    <source>
        <dbReference type="RuleBase" id="RU003345"/>
    </source>
</evidence>
<dbReference type="SUPFAM" id="SSF53720">
    <property type="entry name" value="ALDH-like"/>
    <property type="match status" value="1"/>
</dbReference>
<evidence type="ECO:0000313" key="5">
    <source>
        <dbReference type="EMBL" id="PUU79912.1"/>
    </source>
</evidence>
<dbReference type="EMBL" id="NESQ01000078">
    <property type="protein sequence ID" value="PUU79912.1"/>
    <property type="molecule type" value="Genomic_DNA"/>
</dbReference>
<dbReference type="GO" id="GO:0004777">
    <property type="term" value="F:succinate-semialdehyde dehydrogenase (NAD+) activity"/>
    <property type="evidence" value="ECO:0007669"/>
    <property type="project" value="TreeGrafter"/>
</dbReference>
<reference evidence="5 6" key="1">
    <citation type="submission" date="2017-04" db="EMBL/GenBank/DDBJ databases">
        <title>Draft genome sequence of Tuber borchii Vittad., a whitish edible truffle.</title>
        <authorList>
            <consortium name="DOE Joint Genome Institute"/>
            <person name="Murat C."/>
            <person name="Kuo A."/>
            <person name="Barry K.W."/>
            <person name="Clum A."/>
            <person name="Dockter R.B."/>
            <person name="Fauchery L."/>
            <person name="Iotti M."/>
            <person name="Kohler A."/>
            <person name="Labutti K."/>
            <person name="Lindquist E.A."/>
            <person name="Lipzen A."/>
            <person name="Ohm R.A."/>
            <person name="Wang M."/>
            <person name="Grigoriev I.V."/>
            <person name="Zambonelli A."/>
            <person name="Martin F.M."/>
        </authorList>
    </citation>
    <scope>NUCLEOTIDE SEQUENCE [LARGE SCALE GENOMIC DNA]</scope>
    <source>
        <strain evidence="5 6">Tbo3840</strain>
    </source>
</reference>
<dbReference type="InterPro" id="IPR016161">
    <property type="entry name" value="Ald_DH/histidinol_DH"/>
</dbReference>
<keyword evidence="1 3" id="KW-0560">Oxidoreductase</keyword>
<dbReference type="Pfam" id="PF00171">
    <property type="entry name" value="Aldedh"/>
    <property type="match status" value="1"/>
</dbReference>
<evidence type="ECO:0000313" key="6">
    <source>
        <dbReference type="Proteomes" id="UP000244722"/>
    </source>
</evidence>
<dbReference type="InterPro" id="IPR016163">
    <property type="entry name" value="Ald_DH_C"/>
</dbReference>
<feature type="domain" description="Aldehyde dehydrogenase" evidence="4">
    <location>
        <begin position="16"/>
        <end position="464"/>
    </location>
</feature>
<dbReference type="InterPro" id="IPR015590">
    <property type="entry name" value="Aldehyde_DH_dom"/>
</dbReference>
<dbReference type="Gene3D" id="3.40.605.10">
    <property type="entry name" value="Aldehyde Dehydrogenase, Chain A, domain 1"/>
    <property type="match status" value="1"/>
</dbReference>
<evidence type="ECO:0000259" key="4">
    <source>
        <dbReference type="Pfam" id="PF00171"/>
    </source>
</evidence>
<dbReference type="STRING" id="42251.A0A2T6ZWP7"/>
<accession>A0A2T6ZWP7</accession>
<dbReference type="InterPro" id="IPR050740">
    <property type="entry name" value="Aldehyde_DH_Superfamily"/>
</dbReference>
<dbReference type="InterPro" id="IPR029510">
    <property type="entry name" value="Ald_DH_CS_GLU"/>
</dbReference>
<dbReference type="PANTHER" id="PTHR43353:SF6">
    <property type="entry name" value="CYTOPLASMIC ALDEHYDE DEHYDROGENASE (EUROFUNG)"/>
    <property type="match status" value="1"/>
</dbReference>
<comment type="caution">
    <text evidence="5">The sequence shown here is derived from an EMBL/GenBank/DDBJ whole genome shotgun (WGS) entry which is preliminary data.</text>
</comment>
<comment type="similarity">
    <text evidence="3">Belongs to the aldehyde dehydrogenase family.</text>
</comment>
<organism evidence="5 6">
    <name type="scientific">Tuber borchii</name>
    <name type="common">White truffle</name>
    <dbReference type="NCBI Taxonomy" id="42251"/>
    <lineage>
        <taxon>Eukaryota</taxon>
        <taxon>Fungi</taxon>
        <taxon>Dikarya</taxon>
        <taxon>Ascomycota</taxon>
        <taxon>Pezizomycotina</taxon>
        <taxon>Pezizomycetes</taxon>
        <taxon>Pezizales</taxon>
        <taxon>Tuberaceae</taxon>
        <taxon>Tuber</taxon>
    </lineage>
</organism>
<gene>
    <name evidence="5" type="ORF">B9Z19DRAFT_977147</name>
</gene>
<dbReference type="AlphaFoldDB" id="A0A2T6ZWP7"/>
<protein>
    <submittedName>
        <fullName evidence="5">Aldehyde/histidinol dehydrogenase</fullName>
    </submittedName>
</protein>
<sequence length="468" mass="50297">MAYTVPFLINNEEITSSKTFEVKNPLDHSLLWKSSAATVQDAEAAIQSASGAFRFWSTTKLVKRSELIYKLVDVLERRRQELMDSMAGETAALGGWVDFNVDTSIGLAKDVAGRVVSIAGTIPESMEEGTTALVQKEPYGVVLAIAPWNAPMILALRAVLYPIAAGNTVILKSSELSPKTHYLLASFFKEAGFPPGVLNVICHAREDATLITNTLIANKAIRKINFTGSTHVGKMIAAKAGEHLKPIFLELGGKAPLVVLADADIKKAAGAAATGSYMHSGQLCMATEKIIVQDSILEEFITELAEATKQFGETQALVLPGALEKLSNLIESAVNQGAKVVNPPKEVPSRVKFPNLIIRDVTREMELYHTESFGPLATVITASSEEEAIAIANDTEYGLSAAVWTADLAKGLKIARKIESGAVHINGMTVHDEPTLPHGGIKESGFGRFGGSWGIEEFLTMKTVTFMS</sequence>
<feature type="active site" evidence="2">
    <location>
        <position position="250"/>
    </location>
</feature>
<dbReference type="OrthoDB" id="310895at2759"/>